<feature type="transmembrane region" description="Helical" evidence="6">
    <location>
        <begin position="1333"/>
        <end position="1358"/>
    </location>
</feature>
<feature type="region of interest" description="Disordered" evidence="5">
    <location>
        <begin position="524"/>
        <end position="557"/>
    </location>
</feature>
<keyword evidence="8" id="KW-1185">Reference proteome</keyword>
<evidence type="ECO:0000313" key="8">
    <source>
        <dbReference type="Proteomes" id="UP000178129"/>
    </source>
</evidence>
<keyword evidence="3 6" id="KW-1133">Transmembrane helix</keyword>
<gene>
    <name evidence="7" type="ORF">RCO7_07514</name>
</gene>
<evidence type="ECO:0008006" key="9">
    <source>
        <dbReference type="Google" id="ProtNLM"/>
    </source>
</evidence>
<feature type="region of interest" description="Disordered" evidence="5">
    <location>
        <begin position="192"/>
        <end position="335"/>
    </location>
</feature>
<feature type="compositionally biased region" description="Low complexity" evidence="5">
    <location>
        <begin position="545"/>
        <end position="555"/>
    </location>
</feature>
<feature type="compositionally biased region" description="Basic and acidic residues" evidence="5">
    <location>
        <begin position="192"/>
        <end position="204"/>
    </location>
</feature>
<feature type="compositionally biased region" description="Basic and acidic residues" evidence="5">
    <location>
        <begin position="274"/>
        <end position="292"/>
    </location>
</feature>
<feature type="region of interest" description="Disordered" evidence="5">
    <location>
        <begin position="1"/>
        <end position="159"/>
    </location>
</feature>
<feature type="region of interest" description="Disordered" evidence="5">
    <location>
        <begin position="881"/>
        <end position="912"/>
    </location>
</feature>
<dbReference type="InterPro" id="IPR002523">
    <property type="entry name" value="MgTranspt_CorA/ZnTranspt_ZntB"/>
</dbReference>
<dbReference type="Pfam" id="PF01544">
    <property type="entry name" value="CorA"/>
    <property type="match status" value="1"/>
</dbReference>
<dbReference type="GO" id="GO:0016020">
    <property type="term" value="C:membrane"/>
    <property type="evidence" value="ECO:0007669"/>
    <property type="project" value="UniProtKB-SubCell"/>
</dbReference>
<dbReference type="STRING" id="914237.A0A1E1LJ51"/>
<feature type="transmembrane region" description="Helical" evidence="6">
    <location>
        <begin position="1370"/>
        <end position="1391"/>
    </location>
</feature>
<evidence type="ECO:0000256" key="3">
    <source>
        <dbReference type="ARBA" id="ARBA00022989"/>
    </source>
</evidence>
<comment type="subcellular location">
    <subcellularLocation>
        <location evidence="1">Membrane</location>
        <topology evidence="1">Multi-pass membrane protein</topology>
    </subcellularLocation>
</comment>
<dbReference type="GO" id="GO:0046873">
    <property type="term" value="F:metal ion transmembrane transporter activity"/>
    <property type="evidence" value="ECO:0007669"/>
    <property type="project" value="InterPro"/>
</dbReference>
<proteinExistence type="predicted"/>
<dbReference type="EMBL" id="FJUW01000056">
    <property type="protein sequence ID" value="CZT10537.1"/>
    <property type="molecule type" value="Genomic_DNA"/>
</dbReference>
<protein>
    <recommendedName>
        <fullName evidence="9">Mg2+ transporter</fullName>
    </recommendedName>
</protein>
<reference evidence="8" key="1">
    <citation type="submission" date="2016-03" db="EMBL/GenBank/DDBJ databases">
        <authorList>
            <person name="Ploux O."/>
        </authorList>
    </citation>
    <scope>NUCLEOTIDE SEQUENCE [LARGE SCALE GENOMIC DNA]</scope>
    <source>
        <strain evidence="8">UK7</strain>
    </source>
</reference>
<feature type="compositionally biased region" description="Acidic residues" evidence="5">
    <location>
        <begin position="1"/>
        <end position="13"/>
    </location>
</feature>
<dbReference type="InParanoid" id="A0A1E1LJ51"/>
<evidence type="ECO:0000313" key="7">
    <source>
        <dbReference type="EMBL" id="CZT10537.1"/>
    </source>
</evidence>
<organism evidence="7 8">
    <name type="scientific">Rhynchosporium graminicola</name>
    <dbReference type="NCBI Taxonomy" id="2792576"/>
    <lineage>
        <taxon>Eukaryota</taxon>
        <taxon>Fungi</taxon>
        <taxon>Dikarya</taxon>
        <taxon>Ascomycota</taxon>
        <taxon>Pezizomycotina</taxon>
        <taxon>Leotiomycetes</taxon>
        <taxon>Helotiales</taxon>
        <taxon>Ploettnerulaceae</taxon>
        <taxon>Rhynchosporium</taxon>
    </lineage>
</organism>
<evidence type="ECO:0000256" key="5">
    <source>
        <dbReference type="SAM" id="MobiDB-lite"/>
    </source>
</evidence>
<keyword evidence="4 6" id="KW-0472">Membrane</keyword>
<dbReference type="InterPro" id="IPR045863">
    <property type="entry name" value="CorA_TM1_TM2"/>
</dbReference>
<evidence type="ECO:0000256" key="2">
    <source>
        <dbReference type="ARBA" id="ARBA00022692"/>
    </source>
</evidence>
<accession>A0A1E1LJ51</accession>
<evidence type="ECO:0000256" key="6">
    <source>
        <dbReference type="SAM" id="Phobius"/>
    </source>
</evidence>
<dbReference type="Gene3D" id="1.20.58.340">
    <property type="entry name" value="Magnesium transport protein CorA, transmembrane region"/>
    <property type="match status" value="1"/>
</dbReference>
<name>A0A1E1LJ51_9HELO</name>
<dbReference type="Proteomes" id="UP000178129">
    <property type="component" value="Unassembled WGS sequence"/>
</dbReference>
<feature type="compositionally biased region" description="Basic and acidic residues" evidence="5">
    <location>
        <begin position="108"/>
        <end position="121"/>
    </location>
</feature>
<keyword evidence="2 6" id="KW-0812">Transmembrane</keyword>
<sequence>MEPYVSEEADEEARPEALASASEQASDRLYPPLPQPTPVSRREQTLPVRFASPIAILGEDSTRRRRPARQSSRDRSSERPGRGRSPFFGDRERQTSSPSSIRQSYPEETGRLYERFRARSLEDDDSPRRPSSPTEVCPNRPSRARTRDSQGDFLSEGDTVYMPSYFVSSRVAGEASELPHYSDEYDRSLPIRRAREDSYPESRYRNCGQPFARSSDSRAHSYVDDYEVEDWARPGRPEVGSGPRSQVEAVEPSYRLRPVPYQGAIRYDSDDEWDSKYRGPRDPHVKSNDRFSRPSRHRPPNREVRRSSYLVPTISSYRPGGYISPPRRRTTTYDDEDFLDIRRRRDRSPKYSDYRRNPFSFEPNEYYRPGDHDYRSWVPPPPPPPIILKKPGYHDAAGGDWEMSSSRRQLRSRSCSPPSPSAATPAIISTRIYNDREPDNVTFERVSKDIPGIYPSMYAERYRDQSRSKFPSVRSVPIHSRVSNHYYSEDYDPLPGDLSEPDLGYSQEAYRFTLSRHSKSLRGTDSLLSSASDISDPSEKDEPNSGSSPKSESQSGTTYHVFQSQYIGDGVIGGSHAVQLTLNPDPSPKDSKGAASVFRWVHFEDQSMDFENFEHNALTIPKLTDNETTAIAKILRRAKKVYDKPLQTATKGRTRFMVPSFIQENLAEEKKSTSAKARSISWMCAPYFCLAKYGTILGLKPTSHPMRTLLQARFALVQKGRDMKQAVCYLQDTLPEHCFHIAQVWFLILDDSLVVSCARISMKAVQGDCISILPNPDARPALACISILVSTKNSLLWALPLKECQSWFGFVSHFSEFWPLKVEVTYKEKPITASEWPRILTIAKKTTLRLLVDFQTPKQSEPAKGVLLYEESLTDDAEGNLEVPEIGSSSTPEPLLRPTDQRRSSRSKKQSIDQSKEEFRVFTWINSRNASRDVGSPVTAVNVDYVLTGFESQGVDDDLAEIDTYLSSKTDISHRLTYNRCQSTQSSERSELYVLLSGLKPDALSAEETVITTYENLVGVLNAAELLFRFFLPPGSQAPTTSKYWGALSMLLKSITDANPGRSRGTPNRYTQADFTASALLNWLELLNKVTSPFKDYLDHVPLPDRSDIKMPEELTIAWLHLVLALTFSAEDTGLFETQMSICHDLVIRGTRKAISGLSKANLFDYAVFQPFEFASLIAFQLSQEHKGSAADVSDTYLEYLKTLQSDIEGNPLDRNHQDRIVCLKQEIEVISETLDAQQYILRQAQRGFNTSRGNAREDLEYPDAGYARRSAARTKGHIMHTDSAGVQSLIIQDNLALVENRIRGFREMREIASELGEWNIQKIDSNKDRQEAAIYAFTIVTIIFLPLGTVAGIMGMNTSDVRDMPYAQWVYWATALPLTILVITLCLAWAGELNNFQEGFKNLWRRNPRNYVMVKDRYESAGTGRRDRYDEPVYNAPLRRSRTIYGSKESYV</sequence>
<evidence type="ECO:0000256" key="4">
    <source>
        <dbReference type="ARBA" id="ARBA00023136"/>
    </source>
</evidence>
<feature type="compositionally biased region" description="Low complexity" evidence="5">
    <location>
        <begin position="525"/>
        <end position="535"/>
    </location>
</feature>
<comment type="caution">
    <text evidence="7">The sequence shown here is derived from an EMBL/GenBank/DDBJ whole genome shotgun (WGS) entry which is preliminary data.</text>
</comment>
<evidence type="ECO:0000256" key="1">
    <source>
        <dbReference type="ARBA" id="ARBA00004141"/>
    </source>
</evidence>
<feature type="compositionally biased region" description="Basic and acidic residues" evidence="5">
    <location>
        <begin position="71"/>
        <end position="81"/>
    </location>
</feature>
<dbReference type="SUPFAM" id="SSF144083">
    <property type="entry name" value="Magnesium transport protein CorA, transmembrane region"/>
    <property type="match status" value="1"/>
</dbReference>